<dbReference type="EMBL" id="KV441548">
    <property type="protein sequence ID" value="OAG11795.1"/>
    <property type="molecule type" value="Genomic_DNA"/>
</dbReference>
<feature type="chain" id="PRO_5008058668" description="Secreted protein" evidence="1">
    <location>
        <begin position="20"/>
        <end position="135"/>
    </location>
</feature>
<organism evidence="2 3">
    <name type="scientific">Paraphaeosphaeria sporulosa</name>
    <dbReference type="NCBI Taxonomy" id="1460663"/>
    <lineage>
        <taxon>Eukaryota</taxon>
        <taxon>Fungi</taxon>
        <taxon>Dikarya</taxon>
        <taxon>Ascomycota</taxon>
        <taxon>Pezizomycotina</taxon>
        <taxon>Dothideomycetes</taxon>
        <taxon>Pleosporomycetidae</taxon>
        <taxon>Pleosporales</taxon>
        <taxon>Massarineae</taxon>
        <taxon>Didymosphaeriaceae</taxon>
        <taxon>Paraphaeosphaeria</taxon>
    </lineage>
</organism>
<accession>A0A177CW66</accession>
<evidence type="ECO:0000313" key="2">
    <source>
        <dbReference type="EMBL" id="OAG11795.1"/>
    </source>
</evidence>
<evidence type="ECO:0008006" key="4">
    <source>
        <dbReference type="Google" id="ProtNLM"/>
    </source>
</evidence>
<gene>
    <name evidence="2" type="ORF">CC84DRAFT_53409</name>
</gene>
<dbReference type="GeneID" id="28770135"/>
<evidence type="ECO:0000256" key="1">
    <source>
        <dbReference type="SAM" id="SignalP"/>
    </source>
</evidence>
<name>A0A177CW66_9PLEO</name>
<protein>
    <recommendedName>
        <fullName evidence="4">Secreted protein</fullName>
    </recommendedName>
</protein>
<dbReference type="Proteomes" id="UP000077069">
    <property type="component" value="Unassembled WGS sequence"/>
</dbReference>
<keyword evidence="3" id="KW-1185">Reference proteome</keyword>
<feature type="signal peptide" evidence="1">
    <location>
        <begin position="1"/>
        <end position="19"/>
    </location>
</feature>
<reference evidence="2 3" key="1">
    <citation type="submission" date="2016-05" db="EMBL/GenBank/DDBJ databases">
        <title>Comparative analysis of secretome profiles of manganese(II)-oxidizing ascomycete fungi.</title>
        <authorList>
            <consortium name="DOE Joint Genome Institute"/>
            <person name="Zeiner C.A."/>
            <person name="Purvine S.O."/>
            <person name="Zink E.M."/>
            <person name="Wu S."/>
            <person name="Pasa-Tolic L."/>
            <person name="Chaput D.L."/>
            <person name="Haridas S."/>
            <person name="Grigoriev I.V."/>
            <person name="Santelli C.M."/>
            <person name="Hansel C.M."/>
        </authorList>
    </citation>
    <scope>NUCLEOTIDE SEQUENCE [LARGE SCALE GENOMIC DNA]</scope>
    <source>
        <strain evidence="2 3">AP3s5-JAC2a</strain>
    </source>
</reference>
<dbReference type="RefSeq" id="XP_018042160.1">
    <property type="nucleotide sequence ID" value="XM_018186649.1"/>
</dbReference>
<evidence type="ECO:0000313" key="3">
    <source>
        <dbReference type="Proteomes" id="UP000077069"/>
    </source>
</evidence>
<dbReference type="InParanoid" id="A0A177CW66"/>
<sequence>MKLLQLVWVCVGLPQIVRLALDKRRKAISSLVGRRFLRVSLADNGTCSKRHFLACKQRCGRVRCWRVLSSLALALVSAEQSWAPARRQQTRSARVPRNGRAPIRQRALLLCEFWGRAKSPNTERPMECVWDRFGQ</sequence>
<dbReference type="AlphaFoldDB" id="A0A177CW66"/>
<proteinExistence type="predicted"/>
<keyword evidence="1" id="KW-0732">Signal</keyword>